<dbReference type="HOGENOM" id="CLU_2000725_0_0_6"/>
<dbReference type="STRING" id="349124.Hhal_2221"/>
<dbReference type="RefSeq" id="WP_011815007.1">
    <property type="nucleotide sequence ID" value="NC_008789.1"/>
</dbReference>
<evidence type="ECO:0000313" key="2">
    <source>
        <dbReference type="EMBL" id="ABM62985.1"/>
    </source>
</evidence>
<proteinExistence type="predicted"/>
<sequence length="124" mass="13693">MGSGAQPLKTANDAVRLVRGGEEDPLLPRLLAAIIGSSNISKEALTQGLEWNYWVEAGSPDSDGPQRLAEIRDAFRQTFQHSRTRALDYGWVDEYERRRPDTPPSVAPGSDDPELPLPEPTPQQ</sequence>
<feature type="region of interest" description="Disordered" evidence="1">
    <location>
        <begin position="95"/>
        <end position="124"/>
    </location>
</feature>
<dbReference type="AlphaFoldDB" id="A1WZ73"/>
<dbReference type="EMBL" id="CP000544">
    <property type="protein sequence ID" value="ABM62985.1"/>
    <property type="molecule type" value="Genomic_DNA"/>
</dbReference>
<protein>
    <submittedName>
        <fullName evidence="2">Uncharacterized protein</fullName>
    </submittedName>
</protein>
<dbReference type="KEGG" id="hha:Hhal_2221"/>
<name>A1WZ73_HALHL</name>
<gene>
    <name evidence="2" type="ordered locus">Hhal_2221</name>
</gene>
<feature type="compositionally biased region" description="Pro residues" evidence="1">
    <location>
        <begin position="115"/>
        <end position="124"/>
    </location>
</feature>
<evidence type="ECO:0000256" key="1">
    <source>
        <dbReference type="SAM" id="MobiDB-lite"/>
    </source>
</evidence>
<organism evidence="2 3">
    <name type="scientific">Halorhodospira halophila (strain DSM 244 / SL1)</name>
    <name type="common">Ectothiorhodospira halophila (strain DSM 244 / SL1)</name>
    <dbReference type="NCBI Taxonomy" id="349124"/>
    <lineage>
        <taxon>Bacteria</taxon>
        <taxon>Pseudomonadati</taxon>
        <taxon>Pseudomonadota</taxon>
        <taxon>Gammaproteobacteria</taxon>
        <taxon>Chromatiales</taxon>
        <taxon>Ectothiorhodospiraceae</taxon>
        <taxon>Halorhodospira</taxon>
    </lineage>
</organism>
<dbReference type="OrthoDB" id="9804086at2"/>
<reference evidence="2 3" key="2">
    <citation type="journal article" date="2013" name="Stand. Genomic Sci.">
        <title>Complete genome sequence of Halorhodospira halophila SL1.</title>
        <authorList>
            <person name="Challacombe J.F."/>
            <person name="Majid S."/>
            <person name="Deole R."/>
            <person name="Brettin T.S."/>
            <person name="Bruce D."/>
            <person name="Delano S.F."/>
            <person name="Detter J.C."/>
            <person name="Gleasner C.D."/>
            <person name="Han C.S."/>
            <person name="Misra M."/>
            <person name="Reitenga K.G."/>
            <person name="Mikhailova N."/>
            <person name="Woyke T."/>
            <person name="Pitluck S."/>
            <person name="Nolan M."/>
            <person name="Land M.L."/>
            <person name="Saunders E."/>
            <person name="Tapia R."/>
            <person name="Lapidus A."/>
            <person name="Ivanova N."/>
            <person name="Hoff W.D."/>
        </authorList>
    </citation>
    <scope>NUCLEOTIDE SEQUENCE [LARGE SCALE GENOMIC DNA]</scope>
    <source>
        <strain evidence="3">DSM 244 / SL1</strain>
    </source>
</reference>
<keyword evidence="3" id="KW-1185">Reference proteome</keyword>
<reference evidence="3" key="1">
    <citation type="submission" date="2006-12" db="EMBL/GenBank/DDBJ databases">
        <title>Complete sequence of Halorhodospira halophila SL1.</title>
        <authorList>
            <consortium name="US DOE Joint Genome Institute"/>
            <person name="Copeland A."/>
            <person name="Lucas S."/>
            <person name="Lapidus A."/>
            <person name="Barry K."/>
            <person name="Detter J.C."/>
            <person name="Glavina del Rio T."/>
            <person name="Hammon N."/>
            <person name="Israni S."/>
            <person name="Dalin E."/>
            <person name="Tice H."/>
            <person name="Pitluck S."/>
            <person name="Saunders E."/>
            <person name="Brettin T."/>
            <person name="Bruce D."/>
            <person name="Han C."/>
            <person name="Tapia R."/>
            <person name="Schmutz J."/>
            <person name="Larimer F."/>
            <person name="Land M."/>
            <person name="Hauser L."/>
            <person name="Kyrpides N."/>
            <person name="Mikhailova N."/>
            <person name="Hoff W."/>
            <person name="Richardson P."/>
        </authorList>
    </citation>
    <scope>NUCLEOTIDE SEQUENCE [LARGE SCALE GENOMIC DNA]</scope>
    <source>
        <strain evidence="3">DSM 244 / SL1</strain>
    </source>
</reference>
<accession>A1WZ73</accession>
<dbReference type="Proteomes" id="UP000000647">
    <property type="component" value="Chromosome"/>
</dbReference>
<evidence type="ECO:0000313" key="3">
    <source>
        <dbReference type="Proteomes" id="UP000000647"/>
    </source>
</evidence>
<dbReference type="eggNOG" id="COG3886">
    <property type="taxonomic scope" value="Bacteria"/>
</dbReference>